<protein>
    <submittedName>
        <fullName evidence="1">Uncharacterized protein</fullName>
    </submittedName>
</protein>
<evidence type="ECO:0000313" key="1">
    <source>
        <dbReference type="EMBL" id="NPT44414.1"/>
    </source>
</evidence>
<proteinExistence type="predicted"/>
<reference evidence="1 2" key="1">
    <citation type="submission" date="2019-11" db="EMBL/GenBank/DDBJ databases">
        <title>Metabolism of dissolved organic matter in forest soils.</title>
        <authorList>
            <person name="Cyle K.T."/>
            <person name="Wilhelm R.C."/>
            <person name="Martinez C.E."/>
        </authorList>
    </citation>
    <scope>NUCLEOTIDE SEQUENCE [LARGE SCALE GENOMIC DNA]</scope>
    <source>
        <strain evidence="1 2">1N</strain>
    </source>
</reference>
<organism evidence="1 2">
    <name type="scientific">Paraburkholderia solitsugae</name>
    <dbReference type="NCBI Taxonomy" id="2675748"/>
    <lineage>
        <taxon>Bacteria</taxon>
        <taxon>Pseudomonadati</taxon>
        <taxon>Pseudomonadota</taxon>
        <taxon>Betaproteobacteria</taxon>
        <taxon>Burkholderiales</taxon>
        <taxon>Burkholderiaceae</taxon>
        <taxon>Paraburkholderia</taxon>
    </lineage>
</organism>
<keyword evidence="2" id="KW-1185">Reference proteome</keyword>
<gene>
    <name evidence="1" type="ORF">GNZ12_24505</name>
</gene>
<dbReference type="Proteomes" id="UP000652198">
    <property type="component" value="Unassembled WGS sequence"/>
</dbReference>
<name>A0ABX2BUV0_9BURK</name>
<comment type="caution">
    <text evidence="1">The sequence shown here is derived from an EMBL/GenBank/DDBJ whole genome shotgun (WGS) entry which is preliminary data.</text>
</comment>
<sequence>MAIETTLMLGSALRMRLRQTEGRLGSVVQLMGLTPPCAAARRGRPRSAIAIPMLSKPKQRSAWRCSTACWPPHARSPSALTFPQHSPWGKGHIAHTIASMHQRHAPAI</sequence>
<accession>A0ABX2BUV0</accession>
<dbReference type="EMBL" id="WOEY01000095">
    <property type="protein sequence ID" value="NPT44414.1"/>
    <property type="molecule type" value="Genomic_DNA"/>
</dbReference>
<evidence type="ECO:0000313" key="2">
    <source>
        <dbReference type="Proteomes" id="UP000652198"/>
    </source>
</evidence>